<evidence type="ECO:0000256" key="1">
    <source>
        <dbReference type="SAM" id="Coils"/>
    </source>
</evidence>
<keyword evidence="1" id="KW-0175">Coiled coil</keyword>
<protein>
    <recommendedName>
        <fullName evidence="5">Mobilisation protein (MobC)</fullName>
    </recommendedName>
</protein>
<dbReference type="Pfam" id="PF21983">
    <property type="entry name" value="NikA-like"/>
    <property type="match status" value="1"/>
</dbReference>
<feature type="region of interest" description="Disordered" evidence="2">
    <location>
        <begin position="1"/>
        <end position="20"/>
    </location>
</feature>
<dbReference type="AlphaFoldDB" id="A0A1H4CD07"/>
<feature type="coiled-coil region" evidence="1">
    <location>
        <begin position="86"/>
        <end position="138"/>
    </location>
</feature>
<evidence type="ECO:0008006" key="5">
    <source>
        <dbReference type="Google" id="ProtNLM"/>
    </source>
</evidence>
<dbReference type="GeneID" id="40449608"/>
<keyword evidence="4" id="KW-1185">Reference proteome</keyword>
<evidence type="ECO:0000256" key="2">
    <source>
        <dbReference type="SAM" id="MobiDB-lite"/>
    </source>
</evidence>
<organism evidence="3 4">
    <name type="scientific">Acidovorax soli</name>
    <dbReference type="NCBI Taxonomy" id="592050"/>
    <lineage>
        <taxon>Bacteria</taxon>
        <taxon>Pseudomonadati</taxon>
        <taxon>Pseudomonadota</taxon>
        <taxon>Betaproteobacteria</taxon>
        <taxon>Burkholderiales</taxon>
        <taxon>Comamonadaceae</taxon>
        <taxon>Acidovorax</taxon>
    </lineage>
</organism>
<sequence>MRKELEPKLHPGRHGNDDEHLYKRTHSLDIRLSPVEFIALKESWNKTQFNSMAAYVRNTIFKGNEKKIDFYFEEKQQDRILAAKYLAELNKQGKNLNQIAKQLSTKSEFMKQEGRLLLDDLKNTLLSIQEIKDKLSSQKKI</sequence>
<evidence type="ECO:0000313" key="3">
    <source>
        <dbReference type="EMBL" id="SEA58277.1"/>
    </source>
</evidence>
<dbReference type="Proteomes" id="UP000199002">
    <property type="component" value="Unassembled WGS sequence"/>
</dbReference>
<dbReference type="EMBL" id="FNQJ01000018">
    <property type="protein sequence ID" value="SEA58277.1"/>
    <property type="molecule type" value="Genomic_DNA"/>
</dbReference>
<gene>
    <name evidence="3" type="ORF">SAMN05421875_11870</name>
</gene>
<evidence type="ECO:0000313" key="4">
    <source>
        <dbReference type="Proteomes" id="UP000199002"/>
    </source>
</evidence>
<proteinExistence type="predicted"/>
<name>A0A1H4CD07_9BURK</name>
<dbReference type="InterPro" id="IPR053842">
    <property type="entry name" value="NikA-like"/>
</dbReference>
<reference evidence="4" key="1">
    <citation type="submission" date="2016-10" db="EMBL/GenBank/DDBJ databases">
        <authorList>
            <person name="Varghese N."/>
            <person name="Submissions S."/>
        </authorList>
    </citation>
    <scope>NUCLEOTIDE SEQUENCE [LARGE SCALE GENOMIC DNA]</scope>
    <source>
        <strain evidence="4">DSM 25157</strain>
    </source>
</reference>
<dbReference type="RefSeq" id="WP_139285374.1">
    <property type="nucleotide sequence ID" value="NZ_CAXIQL010000080.1"/>
</dbReference>
<accession>A0A1H4CD07</accession>